<dbReference type="PANTHER" id="PTHR10953">
    <property type="entry name" value="UBIQUITIN-ACTIVATING ENZYME E1"/>
    <property type="match status" value="1"/>
</dbReference>
<dbReference type="Pfam" id="PF00899">
    <property type="entry name" value="ThiF"/>
    <property type="match status" value="1"/>
</dbReference>
<name>A0A1Z1MCE5_POLUR</name>
<evidence type="ECO:0000259" key="3">
    <source>
        <dbReference type="Pfam" id="PF00899"/>
    </source>
</evidence>
<feature type="domain" description="Rhodanese" evidence="2">
    <location>
        <begin position="277"/>
        <end position="350"/>
    </location>
</feature>
<dbReference type="Gene3D" id="3.40.50.720">
    <property type="entry name" value="NAD(P)-binding Rossmann-like Domain"/>
    <property type="match status" value="1"/>
</dbReference>
<dbReference type="InterPro" id="IPR045886">
    <property type="entry name" value="ThiF/MoeB/HesA"/>
</dbReference>
<dbReference type="AlphaFoldDB" id="A0A1Z1MCE5"/>
<dbReference type="InterPro" id="IPR035985">
    <property type="entry name" value="Ubiquitin-activating_enz"/>
</dbReference>
<dbReference type="Pfam" id="PF00581">
    <property type="entry name" value="Rhodanese"/>
    <property type="match status" value="1"/>
</dbReference>
<evidence type="ECO:0000313" key="4">
    <source>
        <dbReference type="EMBL" id="ARW63603.1"/>
    </source>
</evidence>
<keyword evidence="4" id="KW-0934">Plastid</keyword>
<gene>
    <name evidence="4" type="primary">moeB</name>
</gene>
<dbReference type="GO" id="GO:0004792">
    <property type="term" value="F:thiosulfate-cyanide sulfurtransferase activity"/>
    <property type="evidence" value="ECO:0007669"/>
    <property type="project" value="TreeGrafter"/>
</dbReference>
<dbReference type="Gene3D" id="3.40.250.10">
    <property type="entry name" value="Rhodanese-like domain"/>
    <property type="match status" value="1"/>
</dbReference>
<feature type="transmembrane region" description="Helical" evidence="1">
    <location>
        <begin position="42"/>
        <end position="69"/>
    </location>
</feature>
<evidence type="ECO:0000256" key="1">
    <source>
        <dbReference type="SAM" id="Phobius"/>
    </source>
</evidence>
<protein>
    <submittedName>
        <fullName evidence="4">Molybdopterin biosynthesis protein</fullName>
    </submittedName>
</protein>
<geneLocation type="chloroplast" evidence="4"/>
<dbReference type="GeneID" id="33356999"/>
<keyword evidence="1" id="KW-0472">Membrane</keyword>
<dbReference type="CDD" id="cd00158">
    <property type="entry name" value="RHOD"/>
    <property type="match status" value="1"/>
</dbReference>
<dbReference type="InterPro" id="IPR036873">
    <property type="entry name" value="Rhodanese-like_dom_sf"/>
</dbReference>
<organism evidence="4">
    <name type="scientific">Polysiphonia urceolata</name>
    <name type="common">Red alga</name>
    <name type="synonym">Conferva urceolata</name>
    <dbReference type="NCBI Taxonomy" id="173545"/>
    <lineage>
        <taxon>Eukaryota</taxon>
        <taxon>Rhodophyta</taxon>
        <taxon>Florideophyceae</taxon>
        <taxon>Rhodymeniophycidae</taxon>
        <taxon>Ceramiales</taxon>
        <taxon>Rhodomelaceae</taxon>
        <taxon>Polysiphonioideae</taxon>
        <taxon>Polysiphonia</taxon>
    </lineage>
</organism>
<keyword evidence="1" id="KW-0812">Transmembrane</keyword>
<evidence type="ECO:0000259" key="2">
    <source>
        <dbReference type="Pfam" id="PF00581"/>
    </source>
</evidence>
<keyword evidence="4" id="KW-0150">Chloroplast</keyword>
<keyword evidence="1" id="KW-1133">Transmembrane helix</keyword>
<dbReference type="GO" id="GO:0016779">
    <property type="term" value="F:nucleotidyltransferase activity"/>
    <property type="evidence" value="ECO:0007669"/>
    <property type="project" value="TreeGrafter"/>
</dbReference>
<reference evidence="4" key="1">
    <citation type="journal article" date="2017" name="J. Phycol.">
        <title>Analysis of chloroplast genomes and a supermatrix inform reclassification of the Rhodomelaceae (Rhodophyta).</title>
        <authorList>
            <person name="Diaz-Tapia P."/>
            <person name="Maggs C.A."/>
            <person name="West J.A."/>
            <person name="Verbruggen H."/>
        </authorList>
    </citation>
    <scope>NUCLEOTIDE SEQUENCE</scope>
    <source>
        <strain evidence="4">PD550</strain>
    </source>
</reference>
<dbReference type="SUPFAM" id="SSF69572">
    <property type="entry name" value="Activating enzymes of the ubiquitin-like proteins"/>
    <property type="match status" value="1"/>
</dbReference>
<sequence>MLNSIINNKNELSINEYSIYSKQIILDQINVKGQIRLREAKILVIGVGGLGCPVVMYLAISGIGCIGLIDEDTIELSNLNRQMLYEINDIKNSKVDIAAKRLKQINKYCHIIKHKYNLNINNMFEVISYYDIVIDTTDNFKIRYLIDEICYKLHKTCIYGAINKFEGQIAIFNYKNGIRYKDLYKKKLKLDNKKCSQGGIMGINTGYIGNLQALEAIKIILGLNKKCQNSIFIHQIIPFEIKKQKIYPLKYQEQKNESLESSNIFQKLLAESEIKTMNSQQLIIDLRQNNEFTLKHLSRSINISINKFKSNKTTKFIKSNIKNKSLMIYCSTNEKSKIASLVLQKNQIEHYIILVKKEI</sequence>
<dbReference type="RefSeq" id="YP_009395041.1">
    <property type="nucleotide sequence ID" value="NC_035275.1"/>
</dbReference>
<dbReference type="PANTHER" id="PTHR10953:SF102">
    <property type="entry name" value="ADENYLYLTRANSFERASE AND SULFURTRANSFERASE MOCS3"/>
    <property type="match status" value="1"/>
</dbReference>
<dbReference type="GO" id="GO:0005737">
    <property type="term" value="C:cytoplasm"/>
    <property type="evidence" value="ECO:0007669"/>
    <property type="project" value="TreeGrafter"/>
</dbReference>
<accession>A0A1Z1MCE5</accession>
<feature type="domain" description="THIF-type NAD/FAD binding fold" evidence="3">
    <location>
        <begin position="20"/>
        <end position="245"/>
    </location>
</feature>
<proteinExistence type="predicted"/>
<dbReference type="GO" id="GO:0008641">
    <property type="term" value="F:ubiquitin-like modifier activating enzyme activity"/>
    <property type="evidence" value="ECO:0007669"/>
    <property type="project" value="InterPro"/>
</dbReference>
<dbReference type="CDD" id="cd00757">
    <property type="entry name" value="ThiF_MoeB_HesA_family"/>
    <property type="match status" value="1"/>
</dbReference>
<dbReference type="EMBL" id="MF101428">
    <property type="protein sequence ID" value="ARW63603.1"/>
    <property type="molecule type" value="Genomic_DNA"/>
</dbReference>
<dbReference type="InterPro" id="IPR000594">
    <property type="entry name" value="ThiF_NAD_FAD-bd"/>
</dbReference>
<dbReference type="InterPro" id="IPR001763">
    <property type="entry name" value="Rhodanese-like_dom"/>
</dbReference>